<sequence>METKDTFSSCSDSDEQEMQQMQDKAKESCMVSFRPFYSHLKVLSNNDLKRTWTAEGFKRAFATLFDQDVQTFTGIRLINVDQLEKQLDKVEFQETGSMTAFRMPPRRSTYVNNEVDPAFTTAVAQAVADLLPTLTARITDEIRQNENNGNNERFQKEKPQTFSSTSTPVEAENWIAHIEKIFEVLGCDDQFKARLATYKLEADAHSWWRAYKQAKRGDAYVVTLSWNDFRDIFFLQYFPYSEKERCEREYKSIRQLPEETSTDFMKRFLRLAGFLGAKAGTQEEQAKHFKWGLNDFVLDRILNTEFTDVAQVANTVRNIEIFRDRPKNEGDNKRDIDGHHIRPSETPSQGSNPRADDRRDSDRYGNRGRHGNMDRYGTDIWRGDRQGSKRNGNGSDRPGNGSQKAWRDQDQQVQGQHYSRSYGSSSQSGYLNYNSCPPCNLCGKFHPGKACHRATGACFECGEVGHLAKDCKKGSKSSGGK</sequence>
<dbReference type="InterPro" id="IPR005162">
    <property type="entry name" value="Retrotrans_gag_dom"/>
</dbReference>
<reference evidence="4" key="2">
    <citation type="submission" date="2022-01" db="EMBL/GenBank/DDBJ databases">
        <authorList>
            <person name="Yamashiro T."/>
            <person name="Shiraishi A."/>
            <person name="Satake H."/>
            <person name="Nakayama K."/>
        </authorList>
    </citation>
    <scope>NUCLEOTIDE SEQUENCE</scope>
</reference>
<accession>A0ABQ4WG81</accession>
<evidence type="ECO:0000313" key="4">
    <source>
        <dbReference type="EMBL" id="GJS51887.1"/>
    </source>
</evidence>
<keyword evidence="1" id="KW-0479">Metal-binding</keyword>
<feature type="domain" description="CCHC-type" evidence="3">
    <location>
        <begin position="458"/>
        <end position="473"/>
    </location>
</feature>
<dbReference type="Pfam" id="PF00098">
    <property type="entry name" value="zf-CCHC"/>
    <property type="match status" value="1"/>
</dbReference>
<dbReference type="PANTHER" id="PTHR34482">
    <property type="entry name" value="DNA DAMAGE-INDUCIBLE PROTEIN 1-LIKE"/>
    <property type="match status" value="1"/>
</dbReference>
<feature type="compositionally biased region" description="Low complexity" evidence="2">
    <location>
        <begin position="414"/>
        <end position="424"/>
    </location>
</feature>
<feature type="region of interest" description="Disordered" evidence="2">
    <location>
        <begin position="143"/>
        <end position="166"/>
    </location>
</feature>
<feature type="region of interest" description="Disordered" evidence="2">
    <location>
        <begin position="326"/>
        <end position="424"/>
    </location>
</feature>
<dbReference type="InterPro" id="IPR001878">
    <property type="entry name" value="Znf_CCHC"/>
</dbReference>
<feature type="compositionally biased region" description="Basic and acidic residues" evidence="2">
    <location>
        <begin position="326"/>
        <end position="343"/>
    </location>
</feature>
<evidence type="ECO:0000256" key="1">
    <source>
        <dbReference type="PROSITE-ProRule" id="PRU00047"/>
    </source>
</evidence>
<gene>
    <name evidence="4" type="ORF">Tco_0625249</name>
</gene>
<dbReference type="Proteomes" id="UP001151760">
    <property type="component" value="Unassembled WGS sequence"/>
</dbReference>
<dbReference type="PROSITE" id="PS50158">
    <property type="entry name" value="ZF_CCHC"/>
    <property type="match status" value="1"/>
</dbReference>
<evidence type="ECO:0000259" key="3">
    <source>
        <dbReference type="PROSITE" id="PS50158"/>
    </source>
</evidence>
<keyword evidence="5" id="KW-1185">Reference proteome</keyword>
<keyword evidence="1" id="KW-0862">Zinc</keyword>
<dbReference type="PANTHER" id="PTHR34482:SF56">
    <property type="entry name" value="RETROTRANSPOSON GAG DOMAIN, ASPARTIC PEPTIDASE DOMAIN PROTEIN-RELATED"/>
    <property type="match status" value="1"/>
</dbReference>
<feature type="region of interest" description="Disordered" evidence="2">
    <location>
        <begin position="1"/>
        <end position="23"/>
    </location>
</feature>
<dbReference type="Gene3D" id="4.10.60.10">
    <property type="entry name" value="Zinc finger, CCHC-type"/>
    <property type="match status" value="1"/>
</dbReference>
<reference evidence="4" key="1">
    <citation type="journal article" date="2022" name="Int. J. Mol. Sci.">
        <title>Draft Genome of Tanacetum Coccineum: Genomic Comparison of Closely Related Tanacetum-Family Plants.</title>
        <authorList>
            <person name="Yamashiro T."/>
            <person name="Shiraishi A."/>
            <person name="Nakayama K."/>
            <person name="Satake H."/>
        </authorList>
    </citation>
    <scope>NUCLEOTIDE SEQUENCE</scope>
</reference>
<name>A0ABQ4WG81_9ASTR</name>
<comment type="caution">
    <text evidence="4">The sequence shown here is derived from an EMBL/GenBank/DDBJ whole genome shotgun (WGS) entry which is preliminary data.</text>
</comment>
<feature type="compositionally biased region" description="Polar residues" evidence="2">
    <location>
        <begin position="1"/>
        <end position="10"/>
    </location>
</feature>
<organism evidence="4 5">
    <name type="scientific">Tanacetum coccineum</name>
    <dbReference type="NCBI Taxonomy" id="301880"/>
    <lineage>
        <taxon>Eukaryota</taxon>
        <taxon>Viridiplantae</taxon>
        <taxon>Streptophyta</taxon>
        <taxon>Embryophyta</taxon>
        <taxon>Tracheophyta</taxon>
        <taxon>Spermatophyta</taxon>
        <taxon>Magnoliopsida</taxon>
        <taxon>eudicotyledons</taxon>
        <taxon>Gunneridae</taxon>
        <taxon>Pentapetalae</taxon>
        <taxon>asterids</taxon>
        <taxon>campanulids</taxon>
        <taxon>Asterales</taxon>
        <taxon>Asteraceae</taxon>
        <taxon>Asteroideae</taxon>
        <taxon>Anthemideae</taxon>
        <taxon>Anthemidinae</taxon>
        <taxon>Tanacetum</taxon>
    </lineage>
</organism>
<dbReference type="EMBL" id="BQNB010008616">
    <property type="protein sequence ID" value="GJS51887.1"/>
    <property type="molecule type" value="Genomic_DNA"/>
</dbReference>
<evidence type="ECO:0000256" key="2">
    <source>
        <dbReference type="SAM" id="MobiDB-lite"/>
    </source>
</evidence>
<evidence type="ECO:0000313" key="5">
    <source>
        <dbReference type="Proteomes" id="UP001151760"/>
    </source>
</evidence>
<proteinExistence type="predicted"/>
<feature type="compositionally biased region" description="Basic and acidic residues" evidence="2">
    <location>
        <begin position="354"/>
        <end position="387"/>
    </location>
</feature>
<dbReference type="Pfam" id="PF03732">
    <property type="entry name" value="Retrotrans_gag"/>
    <property type="match status" value="1"/>
</dbReference>
<protein>
    <submittedName>
        <fullName evidence="4">Zinc finger, CCHC-type, retrotransposon gag domain protein</fullName>
    </submittedName>
</protein>
<dbReference type="SMART" id="SM00343">
    <property type="entry name" value="ZnF_C2HC"/>
    <property type="match status" value="1"/>
</dbReference>
<keyword evidence="1" id="KW-0863">Zinc-finger</keyword>